<name>A0ABM5PPH1_9CORY</name>
<protein>
    <recommendedName>
        <fullName evidence="1">HNH nuclease domain-containing protein</fullName>
    </recommendedName>
</protein>
<dbReference type="Gene3D" id="1.10.30.50">
    <property type="match status" value="1"/>
</dbReference>
<dbReference type="GeneID" id="82877365"/>
<dbReference type="EMBL" id="CP004350">
    <property type="protein sequence ID" value="AHI19791.1"/>
    <property type="molecule type" value="Genomic_DNA"/>
</dbReference>
<dbReference type="InterPro" id="IPR003615">
    <property type="entry name" value="HNH_nuc"/>
</dbReference>
<keyword evidence="3" id="KW-1185">Reference proteome</keyword>
<gene>
    <name evidence="2" type="ORF">CCASEI_06075</name>
</gene>
<dbReference type="Proteomes" id="UP000019226">
    <property type="component" value="Chromosome"/>
</dbReference>
<feature type="domain" description="HNH nuclease" evidence="1">
    <location>
        <begin position="298"/>
        <end position="350"/>
    </location>
</feature>
<evidence type="ECO:0000313" key="3">
    <source>
        <dbReference type="Proteomes" id="UP000019226"/>
    </source>
</evidence>
<dbReference type="SMART" id="SM00507">
    <property type="entry name" value="HNHc"/>
    <property type="match status" value="1"/>
</dbReference>
<proteinExistence type="predicted"/>
<accession>A0ABM5PPH1</accession>
<reference evidence="3" key="1">
    <citation type="submission" date="2013-02" db="EMBL/GenBank/DDBJ databases">
        <title>The complete genome sequence of Corynebacterium casei LMG S-19264 (=DSM 44701).</title>
        <authorList>
            <person name="Ruckert C."/>
            <person name="Albersmeier A."/>
            <person name="Kalinowski J."/>
        </authorList>
    </citation>
    <scope>NUCLEOTIDE SEQUENCE [LARGE SCALE GENOMIC DNA]</scope>
    <source>
        <strain evidence="3">LMG S-19264</strain>
    </source>
</reference>
<evidence type="ECO:0000313" key="2">
    <source>
        <dbReference type="EMBL" id="AHI19791.1"/>
    </source>
</evidence>
<evidence type="ECO:0000259" key="1">
    <source>
        <dbReference type="SMART" id="SM00507"/>
    </source>
</evidence>
<organism evidence="2 3">
    <name type="scientific">Corynebacterium casei LMG S-19264</name>
    <dbReference type="NCBI Taxonomy" id="1285583"/>
    <lineage>
        <taxon>Bacteria</taxon>
        <taxon>Bacillati</taxon>
        <taxon>Actinomycetota</taxon>
        <taxon>Actinomycetes</taxon>
        <taxon>Mycobacteriales</taxon>
        <taxon>Corynebacteriaceae</taxon>
        <taxon>Corynebacterium</taxon>
    </lineage>
</organism>
<dbReference type="CDD" id="cd00085">
    <property type="entry name" value="HNHc"/>
    <property type="match status" value="1"/>
</dbReference>
<dbReference type="RefSeq" id="WP_025387451.1">
    <property type="nucleotide sequence ID" value="NZ_CP004350.1"/>
</dbReference>
<sequence>METNNATLEMINWDALECSMRPEPLDESAYYSISNCHDPAAAHGMIRRCMDLHIWMMHVPENEEDFELYARKMSSTFGVTAGYVRAAVFGIMRLAELPETNAVFRRLCHLDIDRLIGINNTLDKLGPVPDIAMMQRIDCELAEYLTPKRRNQRMPSRRAITNFLNELIALEDSSLSNENTRPRLRYTINYSGKRAFIELETGAEAGTVIDKCIKELAERTGTSMAKAAIALLSGEEDPKAKLILNLYQAKTDNAPVFIPEIGWLEPEQAEEMLQRIASTRDMDNVATAETAAYSPSDSIRSAVVGLDGTCRWPDCDAPAHRCQTDHRHNHADGGPTSAWNLASLCQHHHNIKTDRRAFYIMDPFTRVIFWLFADGSWESTVPSGPMSEGKKRWAQTVAQANQARRRNARLFAQMDIGEPEIEEVIVDVEEGEPPF</sequence>